<dbReference type="InterPro" id="IPR046817">
    <property type="entry name" value="MmeI_N"/>
</dbReference>
<dbReference type="Gene3D" id="3.40.50.150">
    <property type="entry name" value="Vaccinia Virus protein VP39"/>
    <property type="match status" value="1"/>
</dbReference>
<name>A0A1G5CGP4_9BACT</name>
<evidence type="ECO:0000259" key="6">
    <source>
        <dbReference type="Pfam" id="PF20465"/>
    </source>
</evidence>
<dbReference type="Pfam" id="PF20464">
    <property type="entry name" value="MmeI_N"/>
    <property type="match status" value="1"/>
</dbReference>
<evidence type="ECO:0000259" key="8">
    <source>
        <dbReference type="Pfam" id="PF20467"/>
    </source>
</evidence>
<evidence type="ECO:0000313" key="10">
    <source>
        <dbReference type="EMBL" id="SCY01583.1"/>
    </source>
</evidence>
<dbReference type="InterPro" id="IPR046819">
    <property type="entry name" value="MmeI_hel"/>
</dbReference>
<keyword evidence="2 10" id="KW-0489">Methyltransferase</keyword>
<dbReference type="PANTHER" id="PTHR33841">
    <property type="entry name" value="DNA METHYLTRANSFERASE YEEA-RELATED"/>
    <property type="match status" value="1"/>
</dbReference>
<dbReference type="InterPro" id="IPR050953">
    <property type="entry name" value="N4_N6_ade-DNA_methylase"/>
</dbReference>
<dbReference type="Pfam" id="PF20473">
    <property type="entry name" value="MmeI_Mtase"/>
    <property type="match status" value="1"/>
</dbReference>
<comment type="catalytic activity">
    <reaction evidence="4">
        <text>a 2'-deoxyadenosine in DNA + S-adenosyl-L-methionine = an N(6)-methyl-2'-deoxyadenosine in DNA + S-adenosyl-L-homocysteine + H(+)</text>
        <dbReference type="Rhea" id="RHEA:15197"/>
        <dbReference type="Rhea" id="RHEA-COMP:12418"/>
        <dbReference type="Rhea" id="RHEA-COMP:12419"/>
        <dbReference type="ChEBI" id="CHEBI:15378"/>
        <dbReference type="ChEBI" id="CHEBI:57856"/>
        <dbReference type="ChEBI" id="CHEBI:59789"/>
        <dbReference type="ChEBI" id="CHEBI:90615"/>
        <dbReference type="ChEBI" id="CHEBI:90616"/>
        <dbReference type="EC" id="2.1.1.72"/>
    </reaction>
</comment>
<feature type="domain" description="MmeI-like N-terminal" evidence="5">
    <location>
        <begin position="18"/>
        <end position="158"/>
    </location>
</feature>
<feature type="domain" description="MmeI-like DNA-methyltransferase" evidence="9">
    <location>
        <begin position="319"/>
        <end position="578"/>
    </location>
</feature>
<dbReference type="RefSeq" id="WP_092209053.1">
    <property type="nucleotide sequence ID" value="NZ_FMUX01000003.1"/>
</dbReference>
<gene>
    <name evidence="10" type="ORF">SAMN05216233_10313</name>
</gene>
<protein>
    <recommendedName>
        <fullName evidence="1">site-specific DNA-methyltransferase (adenine-specific)</fullName>
        <ecNumber evidence="1">2.1.1.72</ecNumber>
    </recommendedName>
</protein>
<dbReference type="STRING" id="419481.SAMN05216233_10313"/>
<dbReference type="InterPro" id="IPR029063">
    <property type="entry name" value="SAM-dependent_MTases_sf"/>
</dbReference>
<feature type="domain" description="MmeI-like target recognition" evidence="7">
    <location>
        <begin position="595"/>
        <end position="797"/>
    </location>
</feature>
<evidence type="ECO:0000256" key="3">
    <source>
        <dbReference type="ARBA" id="ARBA00022679"/>
    </source>
</evidence>
<organism evidence="10 11">
    <name type="scientific">Desulfoluna spongiiphila</name>
    <dbReference type="NCBI Taxonomy" id="419481"/>
    <lineage>
        <taxon>Bacteria</taxon>
        <taxon>Pseudomonadati</taxon>
        <taxon>Thermodesulfobacteriota</taxon>
        <taxon>Desulfobacteria</taxon>
        <taxon>Desulfobacterales</taxon>
        <taxon>Desulfolunaceae</taxon>
        <taxon>Desulfoluna</taxon>
    </lineage>
</organism>
<evidence type="ECO:0000259" key="9">
    <source>
        <dbReference type="Pfam" id="PF20473"/>
    </source>
</evidence>
<dbReference type="EMBL" id="FMUX01000003">
    <property type="protein sequence ID" value="SCY01583.1"/>
    <property type="molecule type" value="Genomic_DNA"/>
</dbReference>
<evidence type="ECO:0000256" key="4">
    <source>
        <dbReference type="ARBA" id="ARBA00047942"/>
    </source>
</evidence>
<sequence length="879" mass="100680">MNFEKLEADIFSLVTNLDETTFIYDLLRVYGLPKASITRLKKGSYNLSKTSGEILWKKNIFFKKEIDKDLHGLIYELRSDSSILRHTPRFIVVTNFKTLLALDTKTDDTLDIPIIDLVKHCDFFLPWAGMEKAQVQSENPADIKAAERMGRLYDVILEDNPTEYENDRHALNIFLSRLLFCFFAEDTGIFEDGQFINAVASHTSEDGSDLQDYLQKLFKVLSVSDRKGYPHFLAAFPYVNGGLFAGEYLVPKLSVKSRRIIIECGALNWKDINPDIFGSMIQAVVHSDQRGGLGMHYTSVSNVMKVIEPLFLNDLYDALEKAGTSKKKLESILDRLYNLRIFDPACGSGNFLIIAYKELCKLEIEIFKRLEEKQLLFRFEGNIRPSQFYGIELDDFAHETAKLSLWLAEHQMNLAFKDVFGEARPTLPLHDGGNIVCGNATRLDWEDVCPVDDNSETYVLGNPPYVGFKMQNASQKSDMAMVFDGIKNYKKLDYIACWFMLGARYIQNKSAKLSFVSTNSINQGEQVEILWPNLFDLKIEIFFTYLSFKWSNNAKNNAGVICVIIGLRKPTEGIKLIFDGAVKKQVKQINAYLIDGEQIFVKKRKTPISDFPKISDGSGALDGGNLVLNDQEKNNLIKKYPESKQLVRQLMGSSDFIKGNLKWCLWIEDVDLSLALSISDIKERIDKVRYCRQTGGTRGQNCINTPHRFAWINRPKKSQLIIPTVSSERRSYIPISYIDIDIVVSNSASVVHDPEPYLFAILSSRIHMNWVRVVAGRLKTDYRYTSALCYNTFPFPAITEKQRGILEDHAFKVLDERELYTEKTMAELYDPDKMPDGLRQAHHEMDLAVEKCYRARPFNSDDERLEYLFSLYQKMTDSE</sequence>
<accession>A0A1G5CGP4</accession>
<dbReference type="InterPro" id="IPR046820">
    <property type="entry name" value="MmeI_TRD"/>
</dbReference>
<keyword evidence="11" id="KW-1185">Reference proteome</keyword>
<dbReference type="InterPro" id="IPR046816">
    <property type="entry name" value="MmeI_Mtase"/>
</dbReference>
<evidence type="ECO:0000313" key="11">
    <source>
        <dbReference type="Proteomes" id="UP000198870"/>
    </source>
</evidence>
<dbReference type="EC" id="2.1.1.72" evidence="1"/>
<evidence type="ECO:0000259" key="5">
    <source>
        <dbReference type="Pfam" id="PF20464"/>
    </source>
</evidence>
<dbReference type="Pfam" id="PF20467">
    <property type="entry name" value="MmeI_C"/>
    <property type="match status" value="1"/>
</dbReference>
<evidence type="ECO:0000256" key="2">
    <source>
        <dbReference type="ARBA" id="ARBA00022603"/>
    </source>
</evidence>
<dbReference type="AlphaFoldDB" id="A0A1G5CGP4"/>
<dbReference type="Pfam" id="PF20466">
    <property type="entry name" value="MmeI_TRD"/>
    <property type="match status" value="1"/>
</dbReference>
<dbReference type="InterPro" id="IPR046818">
    <property type="entry name" value="MmeI_C"/>
</dbReference>
<dbReference type="PRINTS" id="PR00507">
    <property type="entry name" value="N12N6MTFRASE"/>
</dbReference>
<keyword evidence="3" id="KW-0808">Transferase</keyword>
<dbReference type="GO" id="GO:0009007">
    <property type="term" value="F:site-specific DNA-methyltransferase (adenine-specific) activity"/>
    <property type="evidence" value="ECO:0007669"/>
    <property type="project" value="UniProtKB-EC"/>
</dbReference>
<dbReference type="Proteomes" id="UP000198870">
    <property type="component" value="Unassembled WGS sequence"/>
</dbReference>
<proteinExistence type="predicted"/>
<dbReference type="OrthoDB" id="9761012at2"/>
<dbReference type="Pfam" id="PF20465">
    <property type="entry name" value="MmeI_hel"/>
    <property type="match status" value="1"/>
</dbReference>
<reference evidence="10 11" key="1">
    <citation type="submission" date="2016-10" db="EMBL/GenBank/DDBJ databases">
        <authorList>
            <person name="de Groot N.N."/>
        </authorList>
    </citation>
    <scope>NUCLEOTIDE SEQUENCE [LARGE SCALE GENOMIC DNA]</scope>
    <source>
        <strain evidence="10 11">AA1</strain>
    </source>
</reference>
<dbReference type="SUPFAM" id="SSF53335">
    <property type="entry name" value="S-adenosyl-L-methionine-dependent methyltransferases"/>
    <property type="match status" value="1"/>
</dbReference>
<dbReference type="GO" id="GO:0032259">
    <property type="term" value="P:methylation"/>
    <property type="evidence" value="ECO:0007669"/>
    <property type="project" value="UniProtKB-KW"/>
</dbReference>
<evidence type="ECO:0000259" key="7">
    <source>
        <dbReference type="Pfam" id="PF20466"/>
    </source>
</evidence>
<evidence type="ECO:0000256" key="1">
    <source>
        <dbReference type="ARBA" id="ARBA00011900"/>
    </source>
</evidence>
<feature type="domain" description="MmeI-like C-terminal" evidence="8">
    <location>
        <begin position="799"/>
        <end position="877"/>
    </location>
</feature>
<dbReference type="PANTHER" id="PTHR33841:SF1">
    <property type="entry name" value="DNA METHYLTRANSFERASE A"/>
    <property type="match status" value="1"/>
</dbReference>
<feature type="domain" description="MmeI-like helicase spacer" evidence="6">
    <location>
        <begin position="169"/>
        <end position="244"/>
    </location>
</feature>